<proteinExistence type="inferred from homology"/>
<dbReference type="GO" id="GO:0020037">
    <property type="term" value="F:heme binding"/>
    <property type="evidence" value="ECO:0007669"/>
    <property type="project" value="InterPro"/>
</dbReference>
<keyword evidence="1" id="KW-0561">Oxygen transport</keyword>
<keyword evidence="4" id="KW-1185">Reference proteome</keyword>
<reference evidence="4" key="1">
    <citation type="submission" date="2020-08" db="EMBL/GenBank/DDBJ databases">
        <title>Lacibacter sp. S13-6-6 genome sequencing.</title>
        <authorList>
            <person name="Jin L."/>
        </authorList>
    </citation>
    <scope>NUCLEOTIDE SEQUENCE [LARGE SCALE GENOMIC DNA]</scope>
    <source>
        <strain evidence="4">S13-6-6</strain>
    </source>
</reference>
<dbReference type="InterPro" id="IPR000971">
    <property type="entry name" value="Globin"/>
</dbReference>
<keyword evidence="1" id="KW-0479">Metal-binding</keyword>
<dbReference type="PANTHER" id="PTHR43396:SF6">
    <property type="entry name" value="ABL201WP"/>
    <property type="match status" value="1"/>
</dbReference>
<sequence>MTKEEIILIKRTWKLFREIDPAVVGDTFYSKLFLDNPSIRKMFPKDMNQQYQKIIDMLSTVVGRLDHLEDLSGEIAAMGQRHVAYGVKPGQYRKVGEALLWTLEQGLGRDWNEEVKEAWIKCYTTLSDAMIAASSEAPIK</sequence>
<dbReference type="GO" id="GO:0019825">
    <property type="term" value="F:oxygen binding"/>
    <property type="evidence" value="ECO:0007669"/>
    <property type="project" value="InterPro"/>
</dbReference>
<dbReference type="GO" id="GO:0071949">
    <property type="term" value="F:FAD binding"/>
    <property type="evidence" value="ECO:0007669"/>
    <property type="project" value="TreeGrafter"/>
</dbReference>
<keyword evidence="1" id="KW-0813">Transport</keyword>
<dbReference type="PROSITE" id="PS01033">
    <property type="entry name" value="GLOBIN"/>
    <property type="match status" value="1"/>
</dbReference>
<protein>
    <submittedName>
        <fullName evidence="3">Hemoglobin</fullName>
    </submittedName>
</protein>
<dbReference type="Gene3D" id="1.10.490.10">
    <property type="entry name" value="Globins"/>
    <property type="match status" value="1"/>
</dbReference>
<dbReference type="GO" id="GO:0008941">
    <property type="term" value="F:nitric oxide dioxygenase NAD(P)H activity"/>
    <property type="evidence" value="ECO:0007669"/>
    <property type="project" value="TreeGrafter"/>
</dbReference>
<dbReference type="InterPro" id="IPR009050">
    <property type="entry name" value="Globin-like_sf"/>
</dbReference>
<name>A0A7G5XIH5_9BACT</name>
<dbReference type="GO" id="GO:0071500">
    <property type="term" value="P:cellular response to nitrosative stress"/>
    <property type="evidence" value="ECO:0007669"/>
    <property type="project" value="TreeGrafter"/>
</dbReference>
<dbReference type="Pfam" id="PF00042">
    <property type="entry name" value="Globin"/>
    <property type="match status" value="1"/>
</dbReference>
<dbReference type="PANTHER" id="PTHR43396">
    <property type="entry name" value="FLAVOHEMOPROTEIN"/>
    <property type="match status" value="1"/>
</dbReference>
<dbReference type="GO" id="GO:0005344">
    <property type="term" value="F:oxygen carrier activity"/>
    <property type="evidence" value="ECO:0007669"/>
    <property type="project" value="UniProtKB-KW"/>
</dbReference>
<dbReference type="Proteomes" id="UP000515344">
    <property type="component" value="Chromosome"/>
</dbReference>
<dbReference type="InterPro" id="IPR012292">
    <property type="entry name" value="Globin/Proto"/>
</dbReference>
<keyword evidence="1" id="KW-0349">Heme</keyword>
<evidence type="ECO:0000256" key="1">
    <source>
        <dbReference type="RuleBase" id="RU000356"/>
    </source>
</evidence>
<comment type="similarity">
    <text evidence="1">Belongs to the globin family.</text>
</comment>
<dbReference type="SUPFAM" id="SSF46458">
    <property type="entry name" value="Globin-like"/>
    <property type="match status" value="1"/>
</dbReference>
<accession>A0A7G5XIH5</accession>
<dbReference type="EMBL" id="CP060007">
    <property type="protein sequence ID" value="QNA45278.1"/>
    <property type="molecule type" value="Genomic_DNA"/>
</dbReference>
<dbReference type="RefSeq" id="WP_182804188.1">
    <property type="nucleotide sequence ID" value="NZ_CP060007.1"/>
</dbReference>
<dbReference type="GO" id="GO:0046210">
    <property type="term" value="P:nitric oxide catabolic process"/>
    <property type="evidence" value="ECO:0007669"/>
    <property type="project" value="TreeGrafter"/>
</dbReference>
<evidence type="ECO:0000313" key="3">
    <source>
        <dbReference type="EMBL" id="QNA45278.1"/>
    </source>
</evidence>
<feature type="domain" description="Globin" evidence="2">
    <location>
        <begin position="1"/>
        <end position="135"/>
    </location>
</feature>
<dbReference type="KEGG" id="lacs:H4075_03485"/>
<keyword evidence="1" id="KW-0408">Iron</keyword>
<evidence type="ECO:0000313" key="4">
    <source>
        <dbReference type="Proteomes" id="UP000515344"/>
    </source>
</evidence>
<dbReference type="AlphaFoldDB" id="A0A7G5XIH5"/>
<organism evidence="3 4">
    <name type="scientific">Lacibacter sediminis</name>
    <dbReference type="NCBI Taxonomy" id="2760713"/>
    <lineage>
        <taxon>Bacteria</taxon>
        <taxon>Pseudomonadati</taxon>
        <taxon>Bacteroidota</taxon>
        <taxon>Chitinophagia</taxon>
        <taxon>Chitinophagales</taxon>
        <taxon>Chitinophagaceae</taxon>
        <taxon>Lacibacter</taxon>
    </lineage>
</organism>
<evidence type="ECO:0000259" key="2">
    <source>
        <dbReference type="PROSITE" id="PS01033"/>
    </source>
</evidence>
<gene>
    <name evidence="3" type="ORF">H4075_03485</name>
</gene>